<feature type="compositionally biased region" description="Polar residues" evidence="1">
    <location>
        <begin position="38"/>
        <end position="50"/>
    </location>
</feature>
<gene>
    <name evidence="2" type="ORF">CC80DRAFT_488005</name>
</gene>
<evidence type="ECO:0000313" key="3">
    <source>
        <dbReference type="Proteomes" id="UP000800035"/>
    </source>
</evidence>
<reference evidence="2" key="1">
    <citation type="journal article" date="2020" name="Stud. Mycol.">
        <title>101 Dothideomycetes genomes: a test case for predicting lifestyles and emergence of pathogens.</title>
        <authorList>
            <person name="Haridas S."/>
            <person name="Albert R."/>
            <person name="Binder M."/>
            <person name="Bloem J."/>
            <person name="Labutti K."/>
            <person name="Salamov A."/>
            <person name="Andreopoulos B."/>
            <person name="Baker S."/>
            <person name="Barry K."/>
            <person name="Bills G."/>
            <person name="Bluhm B."/>
            <person name="Cannon C."/>
            <person name="Castanera R."/>
            <person name="Culley D."/>
            <person name="Daum C."/>
            <person name="Ezra D."/>
            <person name="Gonzalez J."/>
            <person name="Henrissat B."/>
            <person name="Kuo A."/>
            <person name="Liang C."/>
            <person name="Lipzen A."/>
            <person name="Lutzoni F."/>
            <person name="Magnuson J."/>
            <person name="Mondo S."/>
            <person name="Nolan M."/>
            <person name="Ohm R."/>
            <person name="Pangilinan J."/>
            <person name="Park H.-J."/>
            <person name="Ramirez L."/>
            <person name="Alfaro M."/>
            <person name="Sun H."/>
            <person name="Tritt A."/>
            <person name="Yoshinaga Y."/>
            <person name="Zwiers L.-H."/>
            <person name="Turgeon B."/>
            <person name="Goodwin S."/>
            <person name="Spatafora J."/>
            <person name="Crous P."/>
            <person name="Grigoriev I."/>
        </authorList>
    </citation>
    <scope>NUCLEOTIDE SEQUENCE</scope>
    <source>
        <strain evidence="2">CBS 675.92</strain>
    </source>
</reference>
<feature type="compositionally biased region" description="Low complexity" evidence="1">
    <location>
        <begin position="1"/>
        <end position="35"/>
    </location>
</feature>
<protein>
    <submittedName>
        <fullName evidence="2">Uncharacterized protein</fullName>
    </submittedName>
</protein>
<name>A0A6A5UBN6_9PLEO</name>
<feature type="region of interest" description="Disordered" evidence="1">
    <location>
        <begin position="1"/>
        <end position="72"/>
    </location>
</feature>
<keyword evidence="3" id="KW-1185">Reference proteome</keyword>
<accession>A0A6A5UBN6</accession>
<dbReference type="Proteomes" id="UP000800035">
    <property type="component" value="Unassembled WGS sequence"/>
</dbReference>
<feature type="compositionally biased region" description="Basic and acidic residues" evidence="1">
    <location>
        <begin position="61"/>
        <end position="72"/>
    </location>
</feature>
<proteinExistence type="predicted"/>
<sequence>MSPAPSKHPSSSSTRSSPSAAQPSSSRTSSTSAHHYLSPSQISTISTWASSLPKKHSKPRYAADDKPSRDSTIEAYERLRLAFLIKARENRNIQNDHSPS</sequence>
<dbReference type="AlphaFoldDB" id="A0A6A5UBN6"/>
<dbReference type="OrthoDB" id="3687409at2759"/>
<evidence type="ECO:0000313" key="2">
    <source>
        <dbReference type="EMBL" id="KAF1962583.1"/>
    </source>
</evidence>
<evidence type="ECO:0000256" key="1">
    <source>
        <dbReference type="SAM" id="MobiDB-lite"/>
    </source>
</evidence>
<dbReference type="EMBL" id="ML976979">
    <property type="protein sequence ID" value="KAF1962583.1"/>
    <property type="molecule type" value="Genomic_DNA"/>
</dbReference>
<organism evidence="2 3">
    <name type="scientific">Byssothecium circinans</name>
    <dbReference type="NCBI Taxonomy" id="147558"/>
    <lineage>
        <taxon>Eukaryota</taxon>
        <taxon>Fungi</taxon>
        <taxon>Dikarya</taxon>
        <taxon>Ascomycota</taxon>
        <taxon>Pezizomycotina</taxon>
        <taxon>Dothideomycetes</taxon>
        <taxon>Pleosporomycetidae</taxon>
        <taxon>Pleosporales</taxon>
        <taxon>Massarineae</taxon>
        <taxon>Massarinaceae</taxon>
        <taxon>Byssothecium</taxon>
    </lineage>
</organism>